<name>A0A4R6VE03_9PSEU</name>
<accession>A0A4R6VE03</accession>
<dbReference type="EMBL" id="SNYO01000004">
    <property type="protein sequence ID" value="TDQ58708.1"/>
    <property type="molecule type" value="Genomic_DNA"/>
</dbReference>
<dbReference type="Proteomes" id="UP000295705">
    <property type="component" value="Unassembled WGS sequence"/>
</dbReference>
<keyword evidence="2" id="KW-1185">Reference proteome</keyword>
<reference evidence="1 2" key="1">
    <citation type="submission" date="2019-03" db="EMBL/GenBank/DDBJ databases">
        <title>Genomic Encyclopedia of Type Strains, Phase IV (KMG-IV): sequencing the most valuable type-strain genomes for metagenomic binning, comparative biology and taxonomic classification.</title>
        <authorList>
            <person name="Goeker M."/>
        </authorList>
    </citation>
    <scope>NUCLEOTIDE SEQUENCE [LARGE SCALE GENOMIC DNA]</scope>
    <source>
        <strain evidence="1 2">DSM 45775</strain>
    </source>
</reference>
<dbReference type="RefSeq" id="WP_133827515.1">
    <property type="nucleotide sequence ID" value="NZ_BAABHR010000022.1"/>
</dbReference>
<sequence>MDAATIADRYPQFGVRIVHGELALVPPGEVHHALTPEAWRPHRLADVRVAGAQTFGSAIDPYGSTPA</sequence>
<evidence type="ECO:0000313" key="1">
    <source>
        <dbReference type="EMBL" id="TDQ58708.1"/>
    </source>
</evidence>
<dbReference type="AlphaFoldDB" id="A0A4R6VE03"/>
<evidence type="ECO:0000313" key="2">
    <source>
        <dbReference type="Proteomes" id="UP000295705"/>
    </source>
</evidence>
<comment type="caution">
    <text evidence="1">The sequence shown here is derived from an EMBL/GenBank/DDBJ whole genome shotgun (WGS) entry which is preliminary data.</text>
</comment>
<protein>
    <submittedName>
        <fullName evidence="1">Uncharacterized protein</fullName>
    </submittedName>
</protein>
<gene>
    <name evidence="1" type="ORF">EV188_104455</name>
</gene>
<organism evidence="1 2">
    <name type="scientific">Actinomycetospora succinea</name>
    <dbReference type="NCBI Taxonomy" id="663603"/>
    <lineage>
        <taxon>Bacteria</taxon>
        <taxon>Bacillati</taxon>
        <taxon>Actinomycetota</taxon>
        <taxon>Actinomycetes</taxon>
        <taxon>Pseudonocardiales</taxon>
        <taxon>Pseudonocardiaceae</taxon>
        <taxon>Actinomycetospora</taxon>
    </lineage>
</organism>
<proteinExistence type="predicted"/>